<dbReference type="Proteomes" id="UP000017836">
    <property type="component" value="Unassembled WGS sequence"/>
</dbReference>
<keyword evidence="2" id="KW-1185">Reference proteome</keyword>
<evidence type="ECO:0000313" key="1">
    <source>
        <dbReference type="EMBL" id="ERN16471.1"/>
    </source>
</evidence>
<reference evidence="2" key="1">
    <citation type="journal article" date="2013" name="Science">
        <title>The Amborella genome and the evolution of flowering plants.</title>
        <authorList>
            <consortium name="Amborella Genome Project"/>
        </authorList>
    </citation>
    <scope>NUCLEOTIDE SEQUENCE [LARGE SCALE GENOMIC DNA]</scope>
</reference>
<dbReference type="HOGENOM" id="CLU_2416237_0_0_1"/>
<accession>U5CT85</accession>
<dbReference type="Gramene" id="ERN16471">
    <property type="protein sequence ID" value="ERN16471"/>
    <property type="gene ID" value="AMTR_s00052p00215040"/>
</dbReference>
<dbReference type="EMBL" id="KI392446">
    <property type="protein sequence ID" value="ERN16471.1"/>
    <property type="molecule type" value="Genomic_DNA"/>
</dbReference>
<protein>
    <submittedName>
        <fullName evidence="1">Uncharacterized protein</fullName>
    </submittedName>
</protein>
<organism evidence="1 2">
    <name type="scientific">Amborella trichopoda</name>
    <dbReference type="NCBI Taxonomy" id="13333"/>
    <lineage>
        <taxon>Eukaryota</taxon>
        <taxon>Viridiplantae</taxon>
        <taxon>Streptophyta</taxon>
        <taxon>Embryophyta</taxon>
        <taxon>Tracheophyta</taxon>
        <taxon>Spermatophyta</taxon>
        <taxon>Magnoliopsida</taxon>
        <taxon>Amborellales</taxon>
        <taxon>Amborellaceae</taxon>
        <taxon>Amborella</taxon>
    </lineage>
</organism>
<gene>
    <name evidence="1" type="ORF">AMTR_s00052p00215040</name>
</gene>
<dbReference type="AlphaFoldDB" id="U5CT85"/>
<sequence>MLPVLDATNANLAPHQRFQMPPMQISHPTNSSSVGQNLNPGGNSKSVVIFSLYKRISTPNNGDHSNADPLIQLIPMRTIPMLVEERVVESVF</sequence>
<name>U5CT85_AMBTC</name>
<proteinExistence type="predicted"/>
<evidence type="ECO:0000313" key="2">
    <source>
        <dbReference type="Proteomes" id="UP000017836"/>
    </source>
</evidence>